<proteinExistence type="predicted"/>
<evidence type="ECO:0000313" key="3">
    <source>
        <dbReference type="Proteomes" id="UP001271640"/>
    </source>
</evidence>
<accession>A0ABU4SGJ7</accession>
<evidence type="ECO:0000256" key="1">
    <source>
        <dbReference type="SAM" id="MobiDB-lite"/>
    </source>
</evidence>
<protein>
    <submittedName>
        <fullName evidence="2">DUF3829 domain-containing protein</fullName>
    </submittedName>
</protein>
<keyword evidence="3" id="KW-1185">Reference proteome</keyword>
<comment type="caution">
    <text evidence="2">The sequence shown here is derived from an EMBL/GenBank/DDBJ whole genome shotgun (WGS) entry which is preliminary data.</text>
</comment>
<dbReference type="InterPro" id="IPR024291">
    <property type="entry name" value="DUF3829"/>
</dbReference>
<dbReference type="Proteomes" id="UP001271640">
    <property type="component" value="Unassembled WGS sequence"/>
</dbReference>
<feature type="region of interest" description="Disordered" evidence="1">
    <location>
        <begin position="49"/>
        <end position="68"/>
    </location>
</feature>
<organism evidence="2 3">
    <name type="scientific">Xenorhabdus littoralis</name>
    <dbReference type="NCBI Taxonomy" id="2582835"/>
    <lineage>
        <taxon>Bacteria</taxon>
        <taxon>Pseudomonadati</taxon>
        <taxon>Pseudomonadota</taxon>
        <taxon>Gammaproteobacteria</taxon>
        <taxon>Enterobacterales</taxon>
        <taxon>Morganellaceae</taxon>
        <taxon>Xenorhabdus</taxon>
    </lineage>
</organism>
<dbReference type="Pfam" id="PF12889">
    <property type="entry name" value="DUF3829"/>
    <property type="match status" value="1"/>
</dbReference>
<reference evidence="3" key="1">
    <citation type="journal article" date="2024" name="Toxins">
        <title>Genome Sequence Analysis of Native Xenorhabdus Strains Isolated from Entomopathogenic Nematodes in Argentina.</title>
        <authorList>
            <person name="Palma L."/>
            <person name="Frizzo L."/>
            <person name="Kaiser S."/>
            <person name="Berry C."/>
            <person name="Caballero P."/>
            <person name="Bode H.B."/>
            <person name="Del Valle E.E."/>
        </authorList>
    </citation>
    <scope>NUCLEOTIDE SEQUENCE [LARGE SCALE GENOMIC DNA]</scope>
    <source>
        <strain evidence="3">Reich</strain>
    </source>
</reference>
<gene>
    <name evidence="2" type="ORF">FE394_00725</name>
</gene>
<sequence>MVMDFNNSNRKWKKGIMALCIALALSACDNKKEESASALLTETVQDSSATGKVEQKAKEDRNEPVQDPEEVLSAKMQVYIECYNSLDESINRSIVRYASWINDLEKGPIGNERVVYGLYSVRQDSVTDCLDKIKKVAAMKPELKAIDGIAVNYIESSAKLVPEINVLKRYYEQEDYKDDNFAKGKEKHQQLIAAYQEFEPASVAFSQSIEEINDERQITALRYMEKESGRTLDYYSLAILIDAKKINQVIESDTFDTAQAFAMVAELLNKVENALPLVTERKNEGGTSYIGYDSLLREADSYAKVAKERIRRIRDNVPYSDFEKRSLGTASEWMVEGSVGKLIDKYNRFVNEFNRL</sequence>
<name>A0ABU4SGJ7_9GAMM</name>
<evidence type="ECO:0000313" key="2">
    <source>
        <dbReference type="EMBL" id="MDX7997757.1"/>
    </source>
</evidence>
<feature type="compositionally biased region" description="Basic and acidic residues" evidence="1">
    <location>
        <begin position="53"/>
        <end position="64"/>
    </location>
</feature>
<dbReference type="EMBL" id="VCDP01000002">
    <property type="protein sequence ID" value="MDX7997757.1"/>
    <property type="molecule type" value="Genomic_DNA"/>
</dbReference>